<protein>
    <submittedName>
        <fullName evidence="1">Uncharacterized protein</fullName>
    </submittedName>
</protein>
<evidence type="ECO:0000313" key="1">
    <source>
        <dbReference type="EMBL" id="AXR06108.1"/>
    </source>
</evidence>
<evidence type="ECO:0000313" key="2">
    <source>
        <dbReference type="Proteomes" id="UP000262073"/>
    </source>
</evidence>
<dbReference type="EMBL" id="CP031769">
    <property type="protein sequence ID" value="AXR06108.1"/>
    <property type="molecule type" value="Genomic_DNA"/>
</dbReference>
<proteinExistence type="predicted"/>
<reference evidence="1 2" key="1">
    <citation type="submission" date="2018-08" db="EMBL/GenBank/DDBJ databases">
        <title>Salinimonas sediminis sp. nov., a piezophilic bacterium isolated from a deep-sea sediment sample from the New Britain Trench.</title>
        <authorList>
            <person name="Cao J."/>
        </authorList>
    </citation>
    <scope>NUCLEOTIDE SEQUENCE [LARGE SCALE GENOMIC DNA]</scope>
    <source>
        <strain evidence="1 2">N102</strain>
    </source>
</reference>
<sequence length="66" mass="7308">MRKTLQSQGFFVINKSNLNVSTAVKKVSIGNDIPTNYRYAGLPCPVPEKLKSILKLPLITTAYRAV</sequence>
<name>A0A346NKQ1_9ALTE</name>
<dbReference type="AlphaFoldDB" id="A0A346NKQ1"/>
<organism evidence="1 2">
    <name type="scientific">Salinimonas sediminis</name>
    <dbReference type="NCBI Taxonomy" id="2303538"/>
    <lineage>
        <taxon>Bacteria</taxon>
        <taxon>Pseudomonadati</taxon>
        <taxon>Pseudomonadota</taxon>
        <taxon>Gammaproteobacteria</taxon>
        <taxon>Alteromonadales</taxon>
        <taxon>Alteromonadaceae</taxon>
        <taxon>Alteromonas/Salinimonas group</taxon>
        <taxon>Salinimonas</taxon>
    </lineage>
</organism>
<gene>
    <name evidence="1" type="ORF">D0Y50_06850</name>
</gene>
<dbReference type="KEGG" id="salm:D0Y50_06850"/>
<dbReference type="Proteomes" id="UP000262073">
    <property type="component" value="Chromosome"/>
</dbReference>
<keyword evidence="2" id="KW-1185">Reference proteome</keyword>
<accession>A0A346NKQ1</accession>